<organism evidence="1 2">
    <name type="scientific">Mycolicibacterium conceptionense</name>
    <dbReference type="NCBI Taxonomy" id="451644"/>
    <lineage>
        <taxon>Bacteria</taxon>
        <taxon>Bacillati</taxon>
        <taxon>Actinomycetota</taxon>
        <taxon>Actinomycetes</taxon>
        <taxon>Mycobacteriales</taxon>
        <taxon>Mycobacteriaceae</taxon>
        <taxon>Mycolicibacterium</taxon>
    </lineage>
</organism>
<dbReference type="AlphaFoldDB" id="A0A1A1YEV0"/>
<dbReference type="Proteomes" id="UP000093779">
    <property type="component" value="Unassembled WGS sequence"/>
</dbReference>
<protein>
    <recommendedName>
        <fullName evidence="3">Helix-turn-helix DNA binding domain protein</fullName>
    </recommendedName>
</protein>
<evidence type="ECO:0000313" key="2">
    <source>
        <dbReference type="Proteomes" id="UP000093779"/>
    </source>
</evidence>
<dbReference type="RefSeq" id="WP_064894102.1">
    <property type="nucleotide sequence ID" value="NZ_JAYXBU010000018.1"/>
</dbReference>
<accession>A0A1A1YEV0</accession>
<dbReference type="InterPro" id="IPR013324">
    <property type="entry name" value="RNA_pol_sigma_r3/r4-like"/>
</dbReference>
<name>A0A1A1YEV0_9MYCO</name>
<proteinExistence type="predicted"/>
<dbReference type="EMBL" id="LZHX01000004">
    <property type="protein sequence ID" value="OBF29847.1"/>
    <property type="molecule type" value="Genomic_DNA"/>
</dbReference>
<evidence type="ECO:0000313" key="1">
    <source>
        <dbReference type="EMBL" id="OBF29847.1"/>
    </source>
</evidence>
<evidence type="ECO:0008006" key="3">
    <source>
        <dbReference type="Google" id="ProtNLM"/>
    </source>
</evidence>
<dbReference type="SUPFAM" id="SSF88659">
    <property type="entry name" value="Sigma3 and sigma4 domains of RNA polymerase sigma factors"/>
    <property type="match status" value="1"/>
</dbReference>
<reference evidence="1 2" key="1">
    <citation type="submission" date="2016-06" db="EMBL/GenBank/DDBJ databases">
        <authorList>
            <person name="Kjaerup R.B."/>
            <person name="Dalgaard T.S."/>
            <person name="Juul-Madsen H.R."/>
        </authorList>
    </citation>
    <scope>NUCLEOTIDE SEQUENCE [LARGE SCALE GENOMIC DNA]</scope>
    <source>
        <strain evidence="1 2">ACS1953</strain>
    </source>
</reference>
<comment type="caution">
    <text evidence="1">The sequence shown here is derived from an EMBL/GenBank/DDBJ whole genome shotgun (WGS) entry which is preliminary data.</text>
</comment>
<gene>
    <name evidence="1" type="ORF">A5726_30100</name>
</gene>
<sequence>MTAYERIAANRAERSEAVARLDAELAHLVATAMDDEGHTWQDVAVVLGVSKQRVYQLRAEGRSS</sequence>